<evidence type="ECO:0000256" key="10">
    <source>
        <dbReference type="ARBA" id="ARBA00029362"/>
    </source>
</evidence>
<dbReference type="GO" id="GO:0035973">
    <property type="term" value="P:aggrephagy"/>
    <property type="evidence" value="ECO:0007669"/>
    <property type="project" value="TreeGrafter"/>
</dbReference>
<evidence type="ECO:0000256" key="7">
    <source>
        <dbReference type="ARBA" id="ARBA00022807"/>
    </source>
</evidence>
<dbReference type="InterPro" id="IPR046792">
    <property type="entry name" value="Peptidase_C54_cat"/>
</dbReference>
<comment type="catalytic activity">
    <reaction evidence="10">
        <text>[protein]-C-terminal L-amino acid-glycyl-phosphatidylethanolamide + H2O = [protein]-C-terminal L-amino acid-glycine + a 1,2-diacyl-sn-glycero-3-phosphoethanolamine</text>
        <dbReference type="Rhea" id="RHEA:67548"/>
        <dbReference type="Rhea" id="RHEA-COMP:17323"/>
        <dbReference type="Rhea" id="RHEA-COMP:17324"/>
        <dbReference type="ChEBI" id="CHEBI:15377"/>
        <dbReference type="ChEBI" id="CHEBI:64612"/>
        <dbReference type="ChEBI" id="CHEBI:172940"/>
        <dbReference type="ChEBI" id="CHEBI:172941"/>
    </reaction>
    <physiologicalReaction direction="left-to-right" evidence="10">
        <dbReference type="Rhea" id="RHEA:67549"/>
    </physiologicalReaction>
</comment>
<evidence type="ECO:0000256" key="12">
    <source>
        <dbReference type="SAM" id="MobiDB-lite"/>
    </source>
</evidence>
<feature type="domain" description="Peptidase C54 catalytic" evidence="13">
    <location>
        <begin position="51"/>
        <end position="368"/>
    </location>
</feature>
<keyword evidence="5 11" id="KW-0645">Protease</keyword>
<name>A0AA39IJW8_9BILA</name>
<dbReference type="SUPFAM" id="SSF54001">
    <property type="entry name" value="Cysteine proteinases"/>
    <property type="match status" value="1"/>
</dbReference>
<dbReference type="InterPro" id="IPR038765">
    <property type="entry name" value="Papain-like_cys_pep_sf"/>
</dbReference>
<evidence type="ECO:0000256" key="4">
    <source>
        <dbReference type="ARBA" id="ARBA00022490"/>
    </source>
</evidence>
<feature type="compositionally biased region" description="Polar residues" evidence="12">
    <location>
        <begin position="223"/>
        <end position="232"/>
    </location>
</feature>
<evidence type="ECO:0000256" key="11">
    <source>
        <dbReference type="RuleBase" id="RU363115"/>
    </source>
</evidence>
<dbReference type="EC" id="3.4.22.-" evidence="11"/>
<dbReference type="AlphaFoldDB" id="A0AA39IJW8"/>
<evidence type="ECO:0000313" key="15">
    <source>
        <dbReference type="Proteomes" id="UP001175271"/>
    </source>
</evidence>
<proteinExistence type="inferred from homology"/>
<keyword evidence="8 11" id="KW-0653">Protein transport</keyword>
<evidence type="ECO:0000256" key="3">
    <source>
        <dbReference type="ARBA" id="ARBA00022448"/>
    </source>
</evidence>
<keyword evidence="6 11" id="KW-0378">Hydrolase</keyword>
<keyword evidence="15" id="KW-1185">Reference proteome</keyword>
<dbReference type="PANTHER" id="PTHR22624">
    <property type="entry name" value="CYSTEINE PROTEASE ATG4"/>
    <property type="match status" value="1"/>
</dbReference>
<evidence type="ECO:0000256" key="6">
    <source>
        <dbReference type="ARBA" id="ARBA00022801"/>
    </source>
</evidence>
<dbReference type="GO" id="GO:0016485">
    <property type="term" value="P:protein processing"/>
    <property type="evidence" value="ECO:0007669"/>
    <property type="project" value="TreeGrafter"/>
</dbReference>
<dbReference type="Pfam" id="PF03416">
    <property type="entry name" value="Peptidase_C54"/>
    <property type="match status" value="1"/>
</dbReference>
<reference evidence="14" key="1">
    <citation type="submission" date="2023-06" db="EMBL/GenBank/DDBJ databases">
        <title>Genomic analysis of the entomopathogenic nematode Steinernema hermaphroditum.</title>
        <authorList>
            <person name="Schwarz E.M."/>
            <person name="Heppert J.K."/>
            <person name="Baniya A."/>
            <person name="Schwartz H.T."/>
            <person name="Tan C.-H."/>
            <person name="Antoshechkin I."/>
            <person name="Sternberg P.W."/>
            <person name="Goodrich-Blair H."/>
            <person name="Dillman A.R."/>
        </authorList>
    </citation>
    <scope>NUCLEOTIDE SEQUENCE</scope>
    <source>
        <strain evidence="14">PS9179</strain>
        <tissue evidence="14">Whole animal</tissue>
    </source>
</reference>
<dbReference type="GO" id="GO:0005737">
    <property type="term" value="C:cytoplasm"/>
    <property type="evidence" value="ECO:0007669"/>
    <property type="project" value="UniProtKB-SubCell"/>
</dbReference>
<organism evidence="14 15">
    <name type="scientific">Steinernema hermaphroditum</name>
    <dbReference type="NCBI Taxonomy" id="289476"/>
    <lineage>
        <taxon>Eukaryota</taxon>
        <taxon>Metazoa</taxon>
        <taxon>Ecdysozoa</taxon>
        <taxon>Nematoda</taxon>
        <taxon>Chromadorea</taxon>
        <taxon>Rhabditida</taxon>
        <taxon>Tylenchina</taxon>
        <taxon>Panagrolaimomorpha</taxon>
        <taxon>Strongyloidoidea</taxon>
        <taxon>Steinernematidae</taxon>
        <taxon>Steinernema</taxon>
    </lineage>
</organism>
<dbReference type="GO" id="GO:0000045">
    <property type="term" value="P:autophagosome assembly"/>
    <property type="evidence" value="ECO:0007669"/>
    <property type="project" value="TreeGrafter"/>
</dbReference>
<keyword evidence="3" id="KW-0813">Transport</keyword>
<comment type="similarity">
    <text evidence="2 11">Belongs to the peptidase C54 family.</text>
</comment>
<dbReference type="GO" id="GO:0000423">
    <property type="term" value="P:mitophagy"/>
    <property type="evidence" value="ECO:0007669"/>
    <property type="project" value="TreeGrafter"/>
</dbReference>
<sequence>MNVEGFSNMLESCLTFEPGFYDFRESQLFDDEQRVYVLGREFAGKEDHEVLKKCVSSLLWFTYRKNFPPIGGIGPTSDQGWGCMLRCAQMLMAHTLTVRHLGRSWQWSSAESKNGTYLSILKMFQDRKDSLYSLHQIAQMGVSNKRKVGDWFGPNTAAQVLKKLAIFDDWSRISVHVALDNVLVHNDVRLMAYTKPPQTKICNASSDREAPEEKSRANEPEKNSSNMGNGETNLESEWRPLLIIVPLRLGLREINRCYIPAFQELFKLSQFAGILGGRPNHALYIVGMAGQKMIYLDPHYCQLAVDTGDVENVDGNGTPTESNEQMPLDDSTFHCPYMLHANYSSLDPSLAVAFICLNEADYSDLCSRLEENVLKESPALFHLMEKRPKGFPKFVPYSGLNEKVQIQEFWDLGDPQYNSDEDFELLE</sequence>
<keyword evidence="4 11" id="KW-0963">Cytoplasm</keyword>
<comment type="caution">
    <text evidence="14">The sequence shown here is derived from an EMBL/GenBank/DDBJ whole genome shotgun (WGS) entry which is preliminary data.</text>
</comment>
<evidence type="ECO:0000256" key="8">
    <source>
        <dbReference type="ARBA" id="ARBA00022927"/>
    </source>
</evidence>
<evidence type="ECO:0000256" key="2">
    <source>
        <dbReference type="ARBA" id="ARBA00010958"/>
    </source>
</evidence>
<comment type="subcellular location">
    <subcellularLocation>
        <location evidence="1 11">Cytoplasm</location>
    </subcellularLocation>
</comment>
<keyword evidence="9 11" id="KW-0072">Autophagy</keyword>
<evidence type="ECO:0000256" key="9">
    <source>
        <dbReference type="ARBA" id="ARBA00023006"/>
    </source>
</evidence>
<evidence type="ECO:0000259" key="13">
    <source>
        <dbReference type="Pfam" id="PF03416"/>
    </source>
</evidence>
<evidence type="ECO:0000313" key="14">
    <source>
        <dbReference type="EMBL" id="KAK0425706.1"/>
    </source>
</evidence>
<dbReference type="GO" id="GO:0004197">
    <property type="term" value="F:cysteine-type endopeptidase activity"/>
    <property type="evidence" value="ECO:0007669"/>
    <property type="project" value="TreeGrafter"/>
</dbReference>
<dbReference type="InterPro" id="IPR005078">
    <property type="entry name" value="Peptidase_C54"/>
</dbReference>
<gene>
    <name evidence="14" type="ORF">QR680_009331</name>
</gene>
<feature type="region of interest" description="Disordered" evidence="12">
    <location>
        <begin position="200"/>
        <end position="232"/>
    </location>
</feature>
<keyword evidence="7" id="KW-0788">Thiol protease</keyword>
<dbReference type="EMBL" id="JAUCMV010000001">
    <property type="protein sequence ID" value="KAK0425706.1"/>
    <property type="molecule type" value="Genomic_DNA"/>
</dbReference>
<feature type="compositionally biased region" description="Basic and acidic residues" evidence="12">
    <location>
        <begin position="206"/>
        <end position="222"/>
    </location>
</feature>
<comment type="function">
    <text evidence="11">Cysteine protease that plays a key role in autophagy by mediating both proteolytic activation and delipidation of ATG8 family proteins.</text>
</comment>
<accession>A0AA39IJW8</accession>
<dbReference type="GO" id="GO:0034727">
    <property type="term" value="P:piecemeal microautophagy of the nucleus"/>
    <property type="evidence" value="ECO:0007669"/>
    <property type="project" value="TreeGrafter"/>
</dbReference>
<dbReference type="PANTHER" id="PTHR22624:SF49">
    <property type="entry name" value="CYSTEINE PROTEASE"/>
    <property type="match status" value="1"/>
</dbReference>
<evidence type="ECO:0000256" key="1">
    <source>
        <dbReference type="ARBA" id="ARBA00004496"/>
    </source>
</evidence>
<dbReference type="GO" id="GO:0015031">
    <property type="term" value="P:protein transport"/>
    <property type="evidence" value="ECO:0007669"/>
    <property type="project" value="UniProtKB-KW"/>
</dbReference>
<dbReference type="Proteomes" id="UP001175271">
    <property type="component" value="Unassembled WGS sequence"/>
</dbReference>
<dbReference type="GO" id="GO:0019786">
    <property type="term" value="F:protein-phosphatidylethanolamide deconjugating activity"/>
    <property type="evidence" value="ECO:0007669"/>
    <property type="project" value="InterPro"/>
</dbReference>
<evidence type="ECO:0000256" key="5">
    <source>
        <dbReference type="ARBA" id="ARBA00022670"/>
    </source>
</evidence>
<protein>
    <recommendedName>
        <fullName evidence="11">Cysteine protease</fullName>
        <ecNumber evidence="11">3.4.22.-</ecNumber>
    </recommendedName>
</protein>